<dbReference type="GO" id="GO:0006890">
    <property type="term" value="P:retrograde vesicle-mediated transport, Golgi to endoplasmic reticulum"/>
    <property type="evidence" value="ECO:0007669"/>
    <property type="project" value="InterPro"/>
</dbReference>
<dbReference type="CDD" id="cd15866">
    <property type="entry name" value="R-SNARE_SEC22"/>
    <property type="match status" value="1"/>
</dbReference>
<keyword evidence="10 13" id="KW-0175">Coiled coil</keyword>
<evidence type="ECO:0000256" key="12">
    <source>
        <dbReference type="ARBA" id="ARBA00024249"/>
    </source>
</evidence>
<dbReference type="Proteomes" id="UP001360560">
    <property type="component" value="Unassembled WGS sequence"/>
</dbReference>
<evidence type="ECO:0000259" key="15">
    <source>
        <dbReference type="PROSITE" id="PS50859"/>
    </source>
</evidence>
<dbReference type="InterPro" id="IPR010908">
    <property type="entry name" value="Longin_dom"/>
</dbReference>
<dbReference type="RefSeq" id="XP_064855496.1">
    <property type="nucleotide sequence ID" value="XM_064999424.1"/>
</dbReference>
<dbReference type="Pfam" id="PF13774">
    <property type="entry name" value="Longin"/>
    <property type="match status" value="1"/>
</dbReference>
<dbReference type="CDD" id="cd14824">
    <property type="entry name" value="Longin"/>
    <property type="match status" value="1"/>
</dbReference>
<dbReference type="Pfam" id="PF00957">
    <property type="entry name" value="Synaptobrevin"/>
    <property type="match status" value="1"/>
</dbReference>
<keyword evidence="11 14" id="KW-0472">Membrane</keyword>
<keyword evidence="4" id="KW-0813">Transport</keyword>
<evidence type="ECO:0000256" key="10">
    <source>
        <dbReference type="ARBA" id="ARBA00023054"/>
    </source>
</evidence>
<evidence type="ECO:0000256" key="6">
    <source>
        <dbReference type="ARBA" id="ARBA00022824"/>
    </source>
</evidence>
<dbReference type="GO" id="GO:0005789">
    <property type="term" value="C:endoplasmic reticulum membrane"/>
    <property type="evidence" value="ECO:0007669"/>
    <property type="project" value="UniProtKB-SubCell"/>
</dbReference>
<evidence type="ECO:0000256" key="1">
    <source>
        <dbReference type="ARBA" id="ARBA00004163"/>
    </source>
</evidence>
<sequence length="214" mass="25020">MVKSTLIFRYDNLPLSGSVDDDNEPGLIKEKKNIKLLMGKLSPNSEPQATIESEQYAIHYLIDNQIYYFVITDKSYPRKLAFAYLTEVSTEFYNSHGQETLNNLSLRPYAFINFDNFLSKTKKIYLDQRTQSNLDRINNDLNDVKKIMSKNIEDLLYRGDSLDKMSHMSESLKSQSLKYRKAAQKINFELLIRQYAPVAVVSLFAVFLIWYMFF</sequence>
<evidence type="ECO:0000256" key="13">
    <source>
        <dbReference type="PROSITE-ProRule" id="PRU00290"/>
    </source>
</evidence>
<evidence type="ECO:0000259" key="16">
    <source>
        <dbReference type="PROSITE" id="PS50892"/>
    </source>
</evidence>
<dbReference type="SMART" id="SM01270">
    <property type="entry name" value="Longin"/>
    <property type="match status" value="1"/>
</dbReference>
<feature type="domain" description="V-SNARE coiled-coil homology" evidence="16">
    <location>
        <begin position="133"/>
        <end position="193"/>
    </location>
</feature>
<dbReference type="SUPFAM" id="SSF64356">
    <property type="entry name" value="SNARE-like"/>
    <property type="match status" value="1"/>
</dbReference>
<dbReference type="GO" id="GO:0006888">
    <property type="term" value="P:endoplasmic reticulum to Golgi vesicle-mediated transport"/>
    <property type="evidence" value="ECO:0007669"/>
    <property type="project" value="InterPro"/>
</dbReference>
<dbReference type="GO" id="GO:0015031">
    <property type="term" value="P:protein transport"/>
    <property type="evidence" value="ECO:0007669"/>
    <property type="project" value="UniProtKB-KW"/>
</dbReference>
<dbReference type="InterPro" id="IPR044565">
    <property type="entry name" value="Sec22"/>
</dbReference>
<proteinExistence type="inferred from homology"/>
<dbReference type="SUPFAM" id="SSF58038">
    <property type="entry name" value="SNARE fusion complex"/>
    <property type="match status" value="1"/>
</dbReference>
<organism evidence="17 18">
    <name type="scientific">Saccharomycopsis crataegensis</name>
    <dbReference type="NCBI Taxonomy" id="43959"/>
    <lineage>
        <taxon>Eukaryota</taxon>
        <taxon>Fungi</taxon>
        <taxon>Dikarya</taxon>
        <taxon>Ascomycota</taxon>
        <taxon>Saccharomycotina</taxon>
        <taxon>Saccharomycetes</taxon>
        <taxon>Saccharomycopsidaceae</taxon>
        <taxon>Saccharomycopsis</taxon>
    </lineage>
</organism>
<feature type="transmembrane region" description="Helical" evidence="14">
    <location>
        <begin position="195"/>
        <end position="213"/>
    </location>
</feature>
<evidence type="ECO:0000313" key="17">
    <source>
        <dbReference type="EMBL" id="GMM38501.1"/>
    </source>
</evidence>
<keyword evidence="6" id="KW-0256">Endoplasmic reticulum</keyword>
<dbReference type="EMBL" id="BTFZ01000020">
    <property type="protein sequence ID" value="GMM38501.1"/>
    <property type="molecule type" value="Genomic_DNA"/>
</dbReference>
<reference evidence="17 18" key="1">
    <citation type="journal article" date="2023" name="Elife">
        <title>Identification of key yeast species and microbe-microbe interactions impacting larval growth of Drosophila in the wild.</title>
        <authorList>
            <person name="Mure A."/>
            <person name="Sugiura Y."/>
            <person name="Maeda R."/>
            <person name="Honda K."/>
            <person name="Sakurai N."/>
            <person name="Takahashi Y."/>
            <person name="Watada M."/>
            <person name="Katoh T."/>
            <person name="Gotoh A."/>
            <person name="Gotoh Y."/>
            <person name="Taniguchi I."/>
            <person name="Nakamura K."/>
            <person name="Hayashi T."/>
            <person name="Katayama T."/>
            <person name="Uemura T."/>
            <person name="Hattori Y."/>
        </authorList>
    </citation>
    <scope>NUCLEOTIDE SEQUENCE [LARGE SCALE GENOMIC DNA]</scope>
    <source>
        <strain evidence="17 18">SC-9</strain>
    </source>
</reference>
<evidence type="ECO:0000256" key="5">
    <source>
        <dbReference type="ARBA" id="ARBA00022692"/>
    </source>
</evidence>
<dbReference type="PROSITE" id="PS50892">
    <property type="entry name" value="V_SNARE"/>
    <property type="match status" value="1"/>
</dbReference>
<evidence type="ECO:0000256" key="3">
    <source>
        <dbReference type="ARBA" id="ARBA00008025"/>
    </source>
</evidence>
<keyword evidence="9" id="KW-0333">Golgi apparatus</keyword>
<evidence type="ECO:0000256" key="9">
    <source>
        <dbReference type="ARBA" id="ARBA00023034"/>
    </source>
</evidence>
<dbReference type="InterPro" id="IPR042855">
    <property type="entry name" value="V_SNARE_CC"/>
</dbReference>
<dbReference type="PROSITE" id="PS50859">
    <property type="entry name" value="LONGIN"/>
    <property type="match status" value="1"/>
</dbReference>
<keyword evidence="8 14" id="KW-1133">Transmembrane helix</keyword>
<keyword evidence="18" id="KW-1185">Reference proteome</keyword>
<feature type="domain" description="Longin" evidence="15">
    <location>
        <begin position="6"/>
        <end position="118"/>
    </location>
</feature>
<keyword evidence="7" id="KW-0653">Protein transport</keyword>
<comment type="subcellular location">
    <subcellularLocation>
        <location evidence="1">Endoplasmic reticulum membrane</location>
        <topology evidence="1">Single-pass type IV membrane protein</topology>
    </subcellularLocation>
    <subcellularLocation>
        <location evidence="2">Golgi apparatus membrane</location>
        <topology evidence="2">Single-pass type IV membrane protein</topology>
    </subcellularLocation>
</comment>
<dbReference type="GO" id="GO:0000139">
    <property type="term" value="C:Golgi membrane"/>
    <property type="evidence" value="ECO:0007669"/>
    <property type="project" value="UniProtKB-SubCell"/>
</dbReference>
<keyword evidence="5 14" id="KW-0812">Transmembrane</keyword>
<dbReference type="Gene3D" id="3.30.450.50">
    <property type="entry name" value="Longin domain"/>
    <property type="match status" value="1"/>
</dbReference>
<dbReference type="AlphaFoldDB" id="A0AAV5QUX0"/>
<comment type="similarity">
    <text evidence="3">Belongs to the synaptobrevin family.</text>
</comment>
<evidence type="ECO:0000256" key="4">
    <source>
        <dbReference type="ARBA" id="ARBA00022448"/>
    </source>
</evidence>
<dbReference type="Gene3D" id="1.20.5.110">
    <property type="match status" value="1"/>
</dbReference>
<comment type="caution">
    <text evidence="17">The sequence shown here is derived from an EMBL/GenBank/DDBJ whole genome shotgun (WGS) entry which is preliminary data.</text>
</comment>
<evidence type="ECO:0000256" key="2">
    <source>
        <dbReference type="ARBA" id="ARBA00004409"/>
    </source>
</evidence>
<evidence type="ECO:0000256" key="7">
    <source>
        <dbReference type="ARBA" id="ARBA00022927"/>
    </source>
</evidence>
<dbReference type="GO" id="GO:0005484">
    <property type="term" value="F:SNAP receptor activity"/>
    <property type="evidence" value="ECO:0007669"/>
    <property type="project" value="InterPro"/>
</dbReference>
<evidence type="ECO:0000256" key="11">
    <source>
        <dbReference type="ARBA" id="ARBA00023136"/>
    </source>
</evidence>
<dbReference type="InterPro" id="IPR011012">
    <property type="entry name" value="Longin-like_dom_sf"/>
</dbReference>
<dbReference type="GeneID" id="90076489"/>
<dbReference type="PANTHER" id="PTHR45837">
    <property type="entry name" value="VESICLE-TRAFFICKING PROTEIN SEC22B"/>
    <property type="match status" value="1"/>
</dbReference>
<gene>
    <name evidence="17" type="ORF">DASC09_058400</name>
</gene>
<evidence type="ECO:0000313" key="18">
    <source>
        <dbReference type="Proteomes" id="UP001360560"/>
    </source>
</evidence>
<accession>A0AAV5QUX0</accession>
<evidence type="ECO:0000256" key="14">
    <source>
        <dbReference type="SAM" id="Phobius"/>
    </source>
</evidence>
<keyword evidence="17" id="KW-0675">Receptor</keyword>
<name>A0AAV5QUX0_9ASCO</name>
<evidence type="ECO:0000256" key="8">
    <source>
        <dbReference type="ARBA" id="ARBA00022989"/>
    </source>
</evidence>
<protein>
    <recommendedName>
        <fullName evidence="12">Protein transport protein SEC22</fullName>
    </recommendedName>
</protein>